<name>A0AAW9RUY4_9HYPH</name>
<sequence length="250" mass="25969">MTGASQGLGRAIALALAADGVTPVVAARNADALADVVAEARDLGAPDALAVPADLSVAGEPERVVAATLERLGRLDILVNNAGATKRGDFLTLPDEDHLSGFALKYHAAVRFCRCAWPHLARTGGVIVNIAGVSAQTPDAEFTVGGPVNSALVNFTKAIAKRGTDEGIRINALCPGHIETDRLQTRIRVQAEKDGTPEAEARETLRARYGIRRFGTPTDIAATVAFLCSEQAGYIHGATIVVDGGTTPGI</sequence>
<proteinExistence type="inferred from homology"/>
<keyword evidence="2" id="KW-0560">Oxidoreductase</keyword>
<comment type="caution">
    <text evidence="3">The sequence shown here is derived from an EMBL/GenBank/DDBJ whole genome shotgun (WGS) entry which is preliminary data.</text>
</comment>
<dbReference type="EMBL" id="JAZHOF010000004">
    <property type="protein sequence ID" value="MEJ8572075.1"/>
    <property type="molecule type" value="Genomic_DNA"/>
</dbReference>
<dbReference type="PRINTS" id="PR00080">
    <property type="entry name" value="SDRFAMILY"/>
</dbReference>
<comment type="similarity">
    <text evidence="1">Belongs to the short-chain dehydrogenases/reductases (SDR) family.</text>
</comment>
<evidence type="ECO:0000256" key="1">
    <source>
        <dbReference type="ARBA" id="ARBA00006484"/>
    </source>
</evidence>
<organism evidence="3 4">
    <name type="scientific">Microbaculum marinum</name>
    <dbReference type="NCBI Taxonomy" id="1764581"/>
    <lineage>
        <taxon>Bacteria</taxon>
        <taxon>Pseudomonadati</taxon>
        <taxon>Pseudomonadota</taxon>
        <taxon>Alphaproteobacteria</taxon>
        <taxon>Hyphomicrobiales</taxon>
        <taxon>Tepidamorphaceae</taxon>
        <taxon>Microbaculum</taxon>
    </lineage>
</organism>
<dbReference type="InterPro" id="IPR002347">
    <property type="entry name" value="SDR_fam"/>
</dbReference>
<dbReference type="PANTHER" id="PTHR43639">
    <property type="entry name" value="OXIDOREDUCTASE, SHORT-CHAIN DEHYDROGENASE/REDUCTASE FAMILY (AFU_ORTHOLOGUE AFUA_5G02870)"/>
    <property type="match status" value="1"/>
</dbReference>
<dbReference type="Proteomes" id="UP001378188">
    <property type="component" value="Unassembled WGS sequence"/>
</dbReference>
<dbReference type="PANTHER" id="PTHR43639:SF1">
    <property type="entry name" value="SHORT-CHAIN DEHYDROGENASE_REDUCTASE FAMILY PROTEIN"/>
    <property type="match status" value="1"/>
</dbReference>
<dbReference type="FunFam" id="3.40.50.720:FF:000084">
    <property type="entry name" value="Short-chain dehydrogenase reductase"/>
    <property type="match status" value="1"/>
</dbReference>
<accession>A0AAW9RUY4</accession>
<evidence type="ECO:0000313" key="3">
    <source>
        <dbReference type="EMBL" id="MEJ8572075.1"/>
    </source>
</evidence>
<keyword evidence="4" id="KW-1185">Reference proteome</keyword>
<protein>
    <submittedName>
        <fullName evidence="3">SDR family oxidoreductase</fullName>
    </submittedName>
</protein>
<dbReference type="InterPro" id="IPR036291">
    <property type="entry name" value="NAD(P)-bd_dom_sf"/>
</dbReference>
<dbReference type="PRINTS" id="PR00081">
    <property type="entry name" value="GDHRDH"/>
</dbReference>
<reference evidence="3 4" key="1">
    <citation type="submission" date="2024-02" db="EMBL/GenBank/DDBJ databases">
        <title>Genome analysis and characterization of Microbaculum marinisediminis sp. nov., isolated from marine sediment.</title>
        <authorList>
            <person name="Du Z.-J."/>
            <person name="Ye Y.-Q."/>
            <person name="Zhang Z.-R."/>
            <person name="Yuan S.-M."/>
            <person name="Zhang X.-Y."/>
        </authorList>
    </citation>
    <scope>NUCLEOTIDE SEQUENCE [LARGE SCALE GENOMIC DNA]</scope>
    <source>
        <strain evidence="3 4">SDUM1044001</strain>
    </source>
</reference>
<evidence type="ECO:0000256" key="2">
    <source>
        <dbReference type="ARBA" id="ARBA00023002"/>
    </source>
</evidence>
<dbReference type="Pfam" id="PF13561">
    <property type="entry name" value="adh_short_C2"/>
    <property type="match status" value="1"/>
</dbReference>
<dbReference type="Gene3D" id="3.40.50.720">
    <property type="entry name" value="NAD(P)-binding Rossmann-like Domain"/>
    <property type="match status" value="1"/>
</dbReference>
<dbReference type="SUPFAM" id="SSF51735">
    <property type="entry name" value="NAD(P)-binding Rossmann-fold domains"/>
    <property type="match status" value="1"/>
</dbReference>
<evidence type="ECO:0000313" key="4">
    <source>
        <dbReference type="Proteomes" id="UP001378188"/>
    </source>
</evidence>
<dbReference type="RefSeq" id="WP_340329773.1">
    <property type="nucleotide sequence ID" value="NZ_JAZHOF010000004.1"/>
</dbReference>
<dbReference type="AlphaFoldDB" id="A0AAW9RUY4"/>
<gene>
    <name evidence="3" type="ORF">V3328_11360</name>
</gene>
<dbReference type="GO" id="GO:0016491">
    <property type="term" value="F:oxidoreductase activity"/>
    <property type="evidence" value="ECO:0007669"/>
    <property type="project" value="UniProtKB-KW"/>
</dbReference>